<dbReference type="EMBL" id="JAOTEN010000002">
    <property type="protein sequence ID" value="MCU7614710.1"/>
    <property type="molecule type" value="Genomic_DNA"/>
</dbReference>
<dbReference type="Proteomes" id="UP001208114">
    <property type="component" value="Unassembled WGS sequence"/>
</dbReference>
<keyword evidence="1" id="KW-1133">Transmembrane helix</keyword>
<feature type="transmembrane region" description="Helical" evidence="1">
    <location>
        <begin position="6"/>
        <end position="31"/>
    </location>
</feature>
<protein>
    <submittedName>
        <fullName evidence="2">Uncharacterized protein</fullName>
    </submittedName>
</protein>
<gene>
    <name evidence="2" type="ORF">N0B16_09715</name>
</gene>
<feature type="transmembrane region" description="Helical" evidence="1">
    <location>
        <begin position="43"/>
        <end position="61"/>
    </location>
</feature>
<accession>A0ABT2VXJ3</accession>
<evidence type="ECO:0000313" key="3">
    <source>
        <dbReference type="Proteomes" id="UP001208114"/>
    </source>
</evidence>
<comment type="caution">
    <text evidence="2">The sequence shown here is derived from an EMBL/GenBank/DDBJ whole genome shotgun (WGS) entry which is preliminary data.</text>
</comment>
<feature type="transmembrane region" description="Helical" evidence="1">
    <location>
        <begin position="67"/>
        <end position="86"/>
    </location>
</feature>
<proteinExistence type="predicted"/>
<evidence type="ECO:0000313" key="2">
    <source>
        <dbReference type="EMBL" id="MCU7614710.1"/>
    </source>
</evidence>
<keyword evidence="3" id="KW-1185">Reference proteome</keyword>
<keyword evidence="1" id="KW-0472">Membrane</keyword>
<dbReference type="RefSeq" id="WP_262990651.1">
    <property type="nucleotide sequence ID" value="NZ_JAOTEN010000002.1"/>
</dbReference>
<organism evidence="2 3">
    <name type="scientific">Chryseobacterium gilvum</name>
    <dbReference type="NCBI Taxonomy" id="2976534"/>
    <lineage>
        <taxon>Bacteria</taxon>
        <taxon>Pseudomonadati</taxon>
        <taxon>Bacteroidota</taxon>
        <taxon>Flavobacteriia</taxon>
        <taxon>Flavobacteriales</taxon>
        <taxon>Weeksellaceae</taxon>
        <taxon>Chryseobacterium group</taxon>
        <taxon>Chryseobacterium</taxon>
    </lineage>
</organism>
<evidence type="ECO:0000256" key="1">
    <source>
        <dbReference type="SAM" id="Phobius"/>
    </source>
</evidence>
<reference evidence="3" key="1">
    <citation type="submission" date="2023-07" db="EMBL/GenBank/DDBJ databases">
        <title>Chryseobacterium sp. GMJ5 Genome sequencing and assembly.</title>
        <authorList>
            <person name="Jung Y."/>
        </authorList>
    </citation>
    <scope>NUCLEOTIDE SEQUENCE [LARGE SCALE GENOMIC DNA]</scope>
    <source>
        <strain evidence="3">GMJ5</strain>
    </source>
</reference>
<sequence length="138" mass="15497">MIIFNLGAVIQAFIAAVIGFILYQMGIIDLINNHFQLTTNNKGILACYGVYFIAVVTHKLGAKGRLFFIPVWIICLLLIFITNFANRGNVLNSSYDTALTYINYIAPVILFFITFSWLHISTNSEVVVTENKETINQA</sequence>
<name>A0ABT2VXJ3_9FLAO</name>
<keyword evidence="1" id="KW-0812">Transmembrane</keyword>
<feature type="transmembrane region" description="Helical" evidence="1">
    <location>
        <begin position="98"/>
        <end position="120"/>
    </location>
</feature>